<feature type="domain" description="4Fe-4S ferredoxin-type" evidence="1">
    <location>
        <begin position="542"/>
        <end position="570"/>
    </location>
</feature>
<protein>
    <submittedName>
        <fullName evidence="2">Pyruvate, phosphate dikinase</fullName>
        <ecNumber evidence="2">2.7.9.1</ecNumber>
    </submittedName>
</protein>
<dbReference type="Proteomes" id="UP000318578">
    <property type="component" value="Unassembled WGS sequence"/>
</dbReference>
<name>A0A558A108_9PSEU</name>
<dbReference type="GO" id="GO:0016301">
    <property type="term" value="F:kinase activity"/>
    <property type="evidence" value="ECO:0007669"/>
    <property type="project" value="UniProtKB-KW"/>
</dbReference>
<dbReference type="Gene3D" id="3.30.70.20">
    <property type="match status" value="1"/>
</dbReference>
<dbReference type="SUPFAM" id="SSF52009">
    <property type="entry name" value="Phosphohistidine domain"/>
    <property type="match status" value="1"/>
</dbReference>
<dbReference type="PANTHER" id="PTHR22931">
    <property type="entry name" value="PHOSPHOENOLPYRUVATE DIKINASE-RELATED"/>
    <property type="match status" value="1"/>
</dbReference>
<dbReference type="AlphaFoldDB" id="A0A558A108"/>
<evidence type="ECO:0000313" key="3">
    <source>
        <dbReference type="Proteomes" id="UP000318578"/>
    </source>
</evidence>
<keyword evidence="2" id="KW-0418">Kinase</keyword>
<dbReference type="Gene3D" id="3.30.1490.20">
    <property type="entry name" value="ATP-grasp fold, A domain"/>
    <property type="match status" value="1"/>
</dbReference>
<dbReference type="Pfam" id="PF00391">
    <property type="entry name" value="PEP-utilizers"/>
    <property type="match status" value="1"/>
</dbReference>
<dbReference type="EC" id="2.7.9.1" evidence="2"/>
<dbReference type="SUPFAM" id="SSF56059">
    <property type="entry name" value="Glutathione synthetase ATP-binding domain-like"/>
    <property type="match status" value="1"/>
</dbReference>
<dbReference type="NCBIfam" id="NF004531">
    <property type="entry name" value="PRK05878.1"/>
    <property type="match status" value="1"/>
</dbReference>
<keyword evidence="2" id="KW-0670">Pyruvate</keyword>
<proteinExistence type="predicted"/>
<dbReference type="GO" id="GO:0005524">
    <property type="term" value="F:ATP binding"/>
    <property type="evidence" value="ECO:0007669"/>
    <property type="project" value="InterPro"/>
</dbReference>
<comment type="caution">
    <text evidence="2">The sequence shown here is derived from an EMBL/GenBank/DDBJ whole genome shotgun (WGS) entry which is preliminary data.</text>
</comment>
<dbReference type="InterPro" id="IPR017896">
    <property type="entry name" value="4Fe4S_Fe-S-bd"/>
</dbReference>
<dbReference type="GO" id="GO:0050242">
    <property type="term" value="F:pyruvate, phosphate dikinase activity"/>
    <property type="evidence" value="ECO:0007669"/>
    <property type="project" value="UniProtKB-EC"/>
</dbReference>
<accession>A0A558A108</accession>
<dbReference type="Pfam" id="PF01326">
    <property type="entry name" value="PPDK_N"/>
    <property type="match status" value="3"/>
</dbReference>
<dbReference type="InterPro" id="IPR010121">
    <property type="entry name" value="Pyruvate_phosphate_dikinase"/>
</dbReference>
<keyword evidence="3" id="KW-1185">Reference proteome</keyword>
<dbReference type="InterPro" id="IPR036637">
    <property type="entry name" value="Phosphohistidine_dom_sf"/>
</dbReference>
<dbReference type="EMBL" id="VJZA01000069">
    <property type="protein sequence ID" value="TVT17946.1"/>
    <property type="molecule type" value="Genomic_DNA"/>
</dbReference>
<dbReference type="InterPro" id="IPR013815">
    <property type="entry name" value="ATP_grasp_subdomain_1"/>
</dbReference>
<dbReference type="SUPFAM" id="SSF54862">
    <property type="entry name" value="4Fe-4S ferredoxins"/>
    <property type="match status" value="1"/>
</dbReference>
<evidence type="ECO:0000259" key="1">
    <source>
        <dbReference type="PROSITE" id="PS51379"/>
    </source>
</evidence>
<dbReference type="OrthoDB" id="9765468at2"/>
<reference evidence="2 3" key="1">
    <citation type="submission" date="2019-07" db="EMBL/GenBank/DDBJ databases">
        <title>New species of Amycolatopsis and Streptomyces.</title>
        <authorList>
            <person name="Duangmal K."/>
            <person name="Teo W.F.A."/>
            <person name="Lipun K."/>
        </authorList>
    </citation>
    <scope>NUCLEOTIDE SEQUENCE [LARGE SCALE GENOMIC DNA]</scope>
    <source>
        <strain evidence="2 3">JCM 30562</strain>
    </source>
</reference>
<organism evidence="2 3">
    <name type="scientific">Amycolatopsis acidiphila</name>
    <dbReference type="NCBI Taxonomy" id="715473"/>
    <lineage>
        <taxon>Bacteria</taxon>
        <taxon>Bacillati</taxon>
        <taxon>Actinomycetota</taxon>
        <taxon>Actinomycetes</taxon>
        <taxon>Pseudonocardiales</taxon>
        <taxon>Pseudonocardiaceae</taxon>
        <taxon>Amycolatopsis</taxon>
    </lineage>
</organism>
<evidence type="ECO:0000313" key="2">
    <source>
        <dbReference type="EMBL" id="TVT17946.1"/>
    </source>
</evidence>
<dbReference type="InterPro" id="IPR008279">
    <property type="entry name" value="PEP-util_enz_mobile_dom"/>
</dbReference>
<dbReference type="PROSITE" id="PS51379">
    <property type="entry name" value="4FE4S_FER_2"/>
    <property type="match status" value="1"/>
</dbReference>
<dbReference type="Gene3D" id="1.10.189.10">
    <property type="entry name" value="Pyruvate Phosphate Dikinase, domain 2"/>
    <property type="match status" value="1"/>
</dbReference>
<gene>
    <name evidence="2" type="ORF">FNH06_29425</name>
</gene>
<dbReference type="Gene3D" id="3.30.470.20">
    <property type="entry name" value="ATP-grasp fold, B domain"/>
    <property type="match status" value="1"/>
</dbReference>
<keyword evidence="2" id="KW-0808">Transferase</keyword>
<dbReference type="Gene3D" id="1.20.80.30">
    <property type="match status" value="1"/>
</dbReference>
<dbReference type="Pfam" id="PF13370">
    <property type="entry name" value="Fer4_13"/>
    <property type="match status" value="1"/>
</dbReference>
<dbReference type="InterPro" id="IPR002192">
    <property type="entry name" value="PPDK_AMP/ATP-bd"/>
</dbReference>
<dbReference type="Gene3D" id="3.50.30.10">
    <property type="entry name" value="Phosphohistidine domain"/>
    <property type="match status" value="1"/>
</dbReference>
<dbReference type="PANTHER" id="PTHR22931:SF9">
    <property type="entry name" value="PYRUVATE, PHOSPHATE DIKINASE 1, CHLOROPLASTIC"/>
    <property type="match status" value="1"/>
</dbReference>
<sequence length="605" mass="65186">MRSGSTIYAFDHDHGVPARELVDLLGGKGAGLAEMTSALGAPVPPGFTIPVPVCREFAEAGWPGQLDMALATHVDRLGRLMGRRLGDPADPLLVAVRSGAPASMPGMLDTVLNLGLNNETVHGLAERSADRWFAWDSYRRFVTMFATTVMGVTPAALELEPADDTPEALRAHVNDLLEAVRREAGRPIPQDPVVQLREAIEAVFRSWNSHRARAYREKERLDHRVGTAVNVQAMVFGNRGPDSGTGVVFTRNPATGEPHPYGDYLPRAQGEDVVAGTTRTMPIAHLAEHQPEVYQQLVALLRRLEVHYRDVCDVEFTVEEGQLWLLQTRIGKRGAVAAVRIAVDLVDDPDIRLTTQEACERVPRELREHARQEILARVSPQGQDERLLAIGLGASPGRVSGRVVLTSDEAADAEDDVILVRSETSPEDVAGMAASAGILTTHGGLVSHAAVVARGWHLPAVVGAQELTLDSGVVRSTRGLAARAGDVITIDGSTGHVWQGAVEPPASRQLDHAIGDELPQLLRLESWTAPRTTPSTPGDKTMKIAVDRDKCTALGICESLAPEYFEVNEEGELAMLREDVPADRRALVEGAVAGCPTAALRLLQA</sequence>
<dbReference type="RefSeq" id="WP_144643198.1">
    <property type="nucleotide sequence ID" value="NZ_BNAX01000006.1"/>
</dbReference>